<evidence type="ECO:0000259" key="1">
    <source>
        <dbReference type="PROSITE" id="PS51725"/>
    </source>
</evidence>
<dbReference type="PANTHER" id="PTHR33336:SF1">
    <property type="entry name" value="(4S)-4-HYDROXY-5-PHOSPHONOOXYPENTANE-2,3-DIONE ISOMERASE"/>
    <property type="match status" value="1"/>
</dbReference>
<feature type="domain" description="ABM" evidence="1">
    <location>
        <begin position="2"/>
        <end position="94"/>
    </location>
</feature>
<dbReference type="Gene3D" id="3.30.70.100">
    <property type="match status" value="1"/>
</dbReference>
<sequence>MYVIAVSFEILAEHREHFKRAALQDGRDSSANEPGTLRFELIEDKDNPNRFYLNEAYEDEAAFDLHCQGPYFKAFFDEISAYAQGPTWLIKGTVTS</sequence>
<evidence type="ECO:0000313" key="3">
    <source>
        <dbReference type="Proteomes" id="UP000674416"/>
    </source>
</evidence>
<dbReference type="InterPro" id="IPR050744">
    <property type="entry name" value="AI-2_Isomerase_LsrG"/>
</dbReference>
<dbReference type="InterPro" id="IPR011008">
    <property type="entry name" value="Dimeric_a/b-barrel"/>
</dbReference>
<gene>
    <name evidence="2" type="ORF">JOC74_004154</name>
</gene>
<evidence type="ECO:0000313" key="2">
    <source>
        <dbReference type="EMBL" id="MBP1083626.1"/>
    </source>
</evidence>
<keyword evidence="3" id="KW-1185">Reference proteome</keyword>
<proteinExistence type="predicted"/>
<dbReference type="PROSITE" id="PS51725">
    <property type="entry name" value="ABM"/>
    <property type="match status" value="1"/>
</dbReference>
<name>A0ABS4D1X1_9BACI</name>
<accession>A0ABS4D1X1</accession>
<dbReference type="Proteomes" id="UP000674416">
    <property type="component" value="Unassembled WGS sequence"/>
</dbReference>
<dbReference type="EMBL" id="JAFDST010000006">
    <property type="protein sequence ID" value="MBP1083626.1"/>
    <property type="molecule type" value="Genomic_DNA"/>
</dbReference>
<dbReference type="Pfam" id="PF03992">
    <property type="entry name" value="ABM"/>
    <property type="match status" value="1"/>
</dbReference>
<dbReference type="SUPFAM" id="SSF54909">
    <property type="entry name" value="Dimeric alpha+beta barrel"/>
    <property type="match status" value="1"/>
</dbReference>
<protein>
    <submittedName>
        <fullName evidence="2">Autoinducer 2-degrading protein</fullName>
    </submittedName>
</protein>
<dbReference type="PANTHER" id="PTHR33336">
    <property type="entry name" value="QUINOL MONOOXYGENASE YGIN-RELATED"/>
    <property type="match status" value="1"/>
</dbReference>
<comment type="caution">
    <text evidence="2">The sequence shown here is derived from an EMBL/GenBank/DDBJ whole genome shotgun (WGS) entry which is preliminary data.</text>
</comment>
<reference evidence="2 3" key="1">
    <citation type="submission" date="2021-01" db="EMBL/GenBank/DDBJ databases">
        <title>Genomic Encyclopedia of Type Strains, Phase IV (KMG-IV): sequencing the most valuable type-strain genomes for metagenomic binning, comparative biology and taxonomic classification.</title>
        <authorList>
            <person name="Goeker M."/>
        </authorList>
    </citation>
    <scope>NUCLEOTIDE SEQUENCE [LARGE SCALE GENOMIC DNA]</scope>
    <source>
        <strain evidence="2 3">DSM 103394</strain>
    </source>
</reference>
<dbReference type="RefSeq" id="WP_053602282.1">
    <property type="nucleotide sequence ID" value="NZ_JAFDST010000006.1"/>
</dbReference>
<dbReference type="InterPro" id="IPR007138">
    <property type="entry name" value="ABM_dom"/>
</dbReference>
<organism evidence="2 3">
    <name type="scientific">Bacillus capparidis</name>
    <dbReference type="NCBI Taxonomy" id="1840411"/>
    <lineage>
        <taxon>Bacteria</taxon>
        <taxon>Bacillati</taxon>
        <taxon>Bacillota</taxon>
        <taxon>Bacilli</taxon>
        <taxon>Bacillales</taxon>
        <taxon>Bacillaceae</taxon>
        <taxon>Bacillus</taxon>
    </lineage>
</organism>